<keyword evidence="6 8" id="KW-1133">Transmembrane helix</keyword>
<dbReference type="GO" id="GO:0008233">
    <property type="term" value="F:peptidase activity"/>
    <property type="evidence" value="ECO:0007669"/>
    <property type="project" value="UniProtKB-UniRule"/>
</dbReference>
<dbReference type="GO" id="GO:0006465">
    <property type="term" value="P:signal peptide processing"/>
    <property type="evidence" value="ECO:0007669"/>
    <property type="project" value="UniProtKB-UniRule"/>
</dbReference>
<keyword evidence="4 8" id="KW-0812">Transmembrane</keyword>
<sequence>LGKIGLKEDVLVSYIRILLYFMLSCIGIYSAAFTGVEKNKEHLKIAVIAFFIVLAITLTYDKIIVRGITYRLHVTDKAKVYLWCSVNWRQATYDIKYAPDWDLRNTATYQIRLGEAFFEDGRLDEEWYSESMVQLSKEIKAMNEKKTT</sequence>
<name>A0A1E1X0W1_9ACAR</name>
<keyword evidence="5 8" id="KW-0256">Endoplasmic reticulum</keyword>
<dbReference type="GO" id="GO:0005787">
    <property type="term" value="C:signal peptidase complex"/>
    <property type="evidence" value="ECO:0007669"/>
    <property type="project" value="UniProtKB-UniRule"/>
</dbReference>
<feature type="transmembrane region" description="Helical" evidence="8">
    <location>
        <begin position="17"/>
        <end position="36"/>
    </location>
</feature>
<evidence type="ECO:0000256" key="2">
    <source>
        <dbReference type="ARBA" id="ARBA00007324"/>
    </source>
</evidence>
<feature type="transmembrane region" description="Helical" evidence="8">
    <location>
        <begin position="42"/>
        <end position="60"/>
    </location>
</feature>
<evidence type="ECO:0000256" key="7">
    <source>
        <dbReference type="ARBA" id="ARBA00023136"/>
    </source>
</evidence>
<comment type="subcellular location">
    <subcellularLocation>
        <location evidence="1 8">Endoplasmic reticulum membrane</location>
        <topology evidence="1 8">Multi-pass membrane protein</topology>
    </subcellularLocation>
</comment>
<dbReference type="Pfam" id="PF06703">
    <property type="entry name" value="SPC25"/>
    <property type="match status" value="1"/>
</dbReference>
<evidence type="ECO:0000256" key="6">
    <source>
        <dbReference type="ARBA" id="ARBA00022989"/>
    </source>
</evidence>
<dbReference type="EMBL" id="GFAC01006275">
    <property type="protein sequence ID" value="JAT92913.1"/>
    <property type="molecule type" value="mRNA"/>
</dbReference>
<evidence type="ECO:0000256" key="4">
    <source>
        <dbReference type="ARBA" id="ARBA00022692"/>
    </source>
</evidence>
<dbReference type="AlphaFoldDB" id="A0A1E1X0W1"/>
<evidence type="ECO:0000256" key="1">
    <source>
        <dbReference type="ARBA" id="ARBA00004477"/>
    </source>
</evidence>
<accession>A0A1E1X0W1</accession>
<feature type="non-terminal residue" evidence="9">
    <location>
        <position position="1"/>
    </location>
</feature>
<dbReference type="InterPro" id="IPR009582">
    <property type="entry name" value="Spc2/SPCS2"/>
</dbReference>
<organism evidence="9">
    <name type="scientific">Amblyomma aureolatum</name>
    <dbReference type="NCBI Taxonomy" id="187763"/>
    <lineage>
        <taxon>Eukaryota</taxon>
        <taxon>Metazoa</taxon>
        <taxon>Ecdysozoa</taxon>
        <taxon>Arthropoda</taxon>
        <taxon>Chelicerata</taxon>
        <taxon>Arachnida</taxon>
        <taxon>Acari</taxon>
        <taxon>Parasitiformes</taxon>
        <taxon>Ixodida</taxon>
        <taxon>Ixodoidea</taxon>
        <taxon>Ixodidae</taxon>
        <taxon>Amblyomminae</taxon>
        <taxon>Amblyomma</taxon>
    </lineage>
</organism>
<evidence type="ECO:0000313" key="9">
    <source>
        <dbReference type="EMBL" id="JAT92913.1"/>
    </source>
</evidence>
<evidence type="ECO:0000256" key="3">
    <source>
        <dbReference type="ARBA" id="ARBA00017057"/>
    </source>
</evidence>
<evidence type="ECO:0000256" key="8">
    <source>
        <dbReference type="RuleBase" id="RU368033"/>
    </source>
</evidence>
<evidence type="ECO:0000256" key="5">
    <source>
        <dbReference type="ARBA" id="ARBA00022824"/>
    </source>
</evidence>
<comment type="function">
    <text evidence="8">Component of the signal peptidase complex (SPC) which catalyzes the cleavage of N-terminal signal sequences from nascent proteins as they are translocated into the lumen of the endoplasmic reticulum. Enhances the enzymatic activity of SPC and facilitates the interactions between different components of the translocation site.</text>
</comment>
<protein>
    <recommendedName>
        <fullName evidence="3 8">Signal peptidase complex subunit 2</fullName>
    </recommendedName>
</protein>
<keyword evidence="7 8" id="KW-0472">Membrane</keyword>
<comment type="similarity">
    <text evidence="2 8">Belongs to the SPCS2 family.</text>
</comment>
<proteinExistence type="evidence at transcript level"/>
<reference evidence="9" key="1">
    <citation type="journal article" date="2017" name="Front. Cell. Infect. Microbiol.">
        <title>The Distinct Transcriptional Response of the Midgut of Amblyomma sculptum and Amblyomma aureolatum Ticks to Rickettsia rickettsii Correlates to Their Differences in Susceptibility to Infection.</title>
        <authorList>
            <person name="Martins L.A."/>
            <person name="Galletti M.F.B.M."/>
            <person name="Ribeiro J.M."/>
            <person name="Fujita A."/>
            <person name="Costa F.B."/>
            <person name="Labruna M.B."/>
            <person name="Daffre S."/>
            <person name="Fogaca A.C."/>
        </authorList>
    </citation>
    <scope>NUCLEOTIDE SEQUENCE</scope>
</reference>